<dbReference type="AlphaFoldDB" id="A0A0C2IHV1"/>
<dbReference type="SUPFAM" id="SSF51126">
    <property type="entry name" value="Pectin lyase-like"/>
    <property type="match status" value="1"/>
</dbReference>
<sequence length="736" mass="76756">MKPVKPFPLRPLAQALKLLSIAPFLMLSEQAFARIIDGGRPVVIDGSVAPEAYTLLNDAQLTANGANTNEILVQTGSHVSLNGSTVTARGTSDGVRLSQSSADIDRTTITSSGTGLSLLYNLSTGVASQATVTDSTIRGGDRGVGVGSLGQLDLTRTTVVGSGPNGVGIQMGNASVTAQGSTIVGGLYGINMIASGDATQPRNLTLDGTVVQGQSGSAIVVNDFGTPTSAADILIGNGSTLVGGNGVMLEVKGGATANMTADNSHLVGDVTAEAGSTAKVTLENSATLTGRLQNVDTLTLNGQGKWTMVEDSQVTNLAMGGGSVQFGQPGNFYTLSVGNLSGNGNFIMHTDFSTGQTDFINVTGTATGSHTLDIASSGADPLSNKQIHVVHTASGDAAFSLLNGRVDLGTYSYDLLQVGSNDWYLDAASKIISPGTDSVLALFDAARSVWYGELSTLRSRMGEVRMNSGQTGGWMRAYGNRYDVSANSGMAYKQNQQGLSFGVDTPLPSVGDGQWVFGLLGGYSHSNLDMKYGTTGEVDSFYVGSYATWLDADSGYYFDGVVKLNRFQNESDVSLSDGTKAKGSYNTNGLGTTLEFGRHIKLDDGYFVEPYVQAAALTVQGKSYSLDNGMTADGDRSRSLLGTVGSTVGRDIDLGGGQILQPYLKAALVHEFAKGNDVRVNDTVFNNDLSGSRLALGGGASMKVTDKVQMHADLDYSHSSKIKQPWGVNVGVEYKW</sequence>
<accession>A0A0C2IHV1</accession>
<feature type="signal peptide" evidence="2">
    <location>
        <begin position="1"/>
        <end position="33"/>
    </location>
</feature>
<dbReference type="InterPro" id="IPR006315">
    <property type="entry name" value="OM_autotransptr_brl_dom"/>
</dbReference>
<dbReference type="NCBIfam" id="TIGR01414">
    <property type="entry name" value="autotrans_barl"/>
    <property type="match status" value="1"/>
</dbReference>
<evidence type="ECO:0000313" key="5">
    <source>
        <dbReference type="Proteomes" id="UP000031535"/>
    </source>
</evidence>
<comment type="caution">
    <text evidence="4">The sequence shown here is derived from an EMBL/GenBank/DDBJ whole genome shotgun (WGS) entry which is preliminary data.</text>
</comment>
<dbReference type="InterPro" id="IPR005546">
    <property type="entry name" value="Autotransporte_beta"/>
</dbReference>
<protein>
    <submittedName>
        <fullName evidence="4">Outer membrane autotransporter barrel</fullName>
    </submittedName>
</protein>
<dbReference type="PATRIC" id="fig|226910.6.peg.1703"/>
<dbReference type="InterPro" id="IPR036709">
    <property type="entry name" value="Autotransporte_beta_dom_sf"/>
</dbReference>
<dbReference type="GO" id="GO:0016853">
    <property type="term" value="F:isomerase activity"/>
    <property type="evidence" value="ECO:0007669"/>
    <property type="project" value="UniProtKB-KW"/>
</dbReference>
<keyword evidence="5" id="KW-1185">Reference proteome</keyword>
<name>A0A0C2IHV1_9PSED</name>
<dbReference type="PANTHER" id="PTHR35037:SF7">
    <property type="entry name" value="AUTOTRANSPORTER"/>
    <property type="match status" value="1"/>
</dbReference>
<feature type="domain" description="Autotransporter" evidence="3">
    <location>
        <begin position="466"/>
        <end position="736"/>
    </location>
</feature>
<dbReference type="PROSITE" id="PS51208">
    <property type="entry name" value="AUTOTRANSPORTER"/>
    <property type="match status" value="1"/>
</dbReference>
<dbReference type="GO" id="GO:0042121">
    <property type="term" value="P:alginic acid biosynthetic process"/>
    <property type="evidence" value="ECO:0007669"/>
    <property type="project" value="UniProtKB-KW"/>
</dbReference>
<reference evidence="4 5" key="1">
    <citation type="submission" date="2015-01" db="EMBL/GenBank/DDBJ databases">
        <title>Complete genome of Pseudomonas batumici UCM B-321 producer of the batumin antibiotic with strong antistaphilococcal and potential anticancer activity.</title>
        <authorList>
            <person name="Klochko V.V."/>
            <person name="Zelena L.B."/>
            <person name="Elena K.A."/>
            <person name="Reva O.N."/>
        </authorList>
    </citation>
    <scope>NUCLEOTIDE SEQUENCE [LARGE SCALE GENOMIC DNA]</scope>
    <source>
        <strain evidence="4 5">UCM B-321</strain>
    </source>
</reference>
<dbReference type="SMART" id="SM00869">
    <property type="entry name" value="Autotransporter"/>
    <property type="match status" value="1"/>
</dbReference>
<evidence type="ECO:0000256" key="2">
    <source>
        <dbReference type="SAM" id="SignalP"/>
    </source>
</evidence>
<feature type="chain" id="PRO_5002150486" evidence="2">
    <location>
        <begin position="34"/>
        <end position="736"/>
    </location>
</feature>
<dbReference type="CDD" id="cd01343">
    <property type="entry name" value="PL1_Passenger_AT"/>
    <property type="match status" value="1"/>
</dbReference>
<proteinExistence type="predicted"/>
<dbReference type="Pfam" id="PF03212">
    <property type="entry name" value="Pertactin"/>
    <property type="match status" value="1"/>
</dbReference>
<dbReference type="PRINTS" id="PR01484">
    <property type="entry name" value="PRTACTNFAMLY"/>
</dbReference>
<gene>
    <name evidence="4" type="ORF">UCMB321_1713</name>
</gene>
<evidence type="ECO:0000259" key="3">
    <source>
        <dbReference type="PROSITE" id="PS51208"/>
    </source>
</evidence>
<dbReference type="SUPFAM" id="SSF103515">
    <property type="entry name" value="Autotransporter"/>
    <property type="match status" value="1"/>
</dbReference>
<dbReference type="OrthoDB" id="6056869at2"/>
<dbReference type="GO" id="GO:0019867">
    <property type="term" value="C:outer membrane"/>
    <property type="evidence" value="ECO:0007669"/>
    <property type="project" value="InterPro"/>
</dbReference>
<dbReference type="InterPro" id="IPR003991">
    <property type="entry name" value="Pertactin_virulence_factor"/>
</dbReference>
<dbReference type="InterPro" id="IPR051551">
    <property type="entry name" value="Autotransporter_adhesion"/>
</dbReference>
<dbReference type="InterPro" id="IPR011050">
    <property type="entry name" value="Pectin_lyase_fold/virulence"/>
</dbReference>
<organism evidence="4 5">
    <name type="scientific">Pseudomonas batumici</name>
    <dbReference type="NCBI Taxonomy" id="226910"/>
    <lineage>
        <taxon>Bacteria</taxon>
        <taxon>Pseudomonadati</taxon>
        <taxon>Pseudomonadota</taxon>
        <taxon>Gammaproteobacteria</taxon>
        <taxon>Pseudomonadales</taxon>
        <taxon>Pseudomonadaceae</taxon>
        <taxon>Pseudomonas</taxon>
    </lineage>
</organism>
<dbReference type="EMBL" id="JXDG01000018">
    <property type="protein sequence ID" value="KIH84482.1"/>
    <property type="molecule type" value="Genomic_DNA"/>
</dbReference>
<dbReference type="RefSeq" id="WP_040065345.1">
    <property type="nucleotide sequence ID" value="NZ_JXDG01000018.1"/>
</dbReference>
<dbReference type="SMART" id="SM00710">
    <property type="entry name" value="PbH1"/>
    <property type="match status" value="4"/>
</dbReference>
<dbReference type="Gene3D" id="2.40.128.130">
    <property type="entry name" value="Autotransporter beta-domain"/>
    <property type="match status" value="1"/>
</dbReference>
<dbReference type="Pfam" id="PF03797">
    <property type="entry name" value="Autotransporter"/>
    <property type="match status" value="1"/>
</dbReference>
<dbReference type="Gene3D" id="2.160.20.20">
    <property type="match status" value="1"/>
</dbReference>
<dbReference type="STRING" id="226910.UCMB321_1713"/>
<dbReference type="Proteomes" id="UP000031535">
    <property type="component" value="Unassembled WGS sequence"/>
</dbReference>
<dbReference type="InterPro" id="IPR012332">
    <property type="entry name" value="Autotransporter_pectin_lyase_C"/>
</dbReference>
<dbReference type="InterPro" id="IPR006626">
    <property type="entry name" value="PbH1"/>
</dbReference>
<evidence type="ECO:0000256" key="1">
    <source>
        <dbReference type="ARBA" id="ARBA00022729"/>
    </source>
</evidence>
<keyword evidence="1 2" id="KW-0732">Signal</keyword>
<dbReference type="InterPro" id="IPR004899">
    <property type="entry name" value="Pertactin_central"/>
</dbReference>
<evidence type="ECO:0000313" key="4">
    <source>
        <dbReference type="EMBL" id="KIH84482.1"/>
    </source>
</evidence>
<dbReference type="PANTHER" id="PTHR35037">
    <property type="entry name" value="C-TERMINAL REGION OF AIDA-LIKE PROTEIN"/>
    <property type="match status" value="1"/>
</dbReference>